<dbReference type="AlphaFoldDB" id="A0A7W7CF19"/>
<reference evidence="5 6" key="1">
    <citation type="submission" date="2020-08" db="EMBL/GenBank/DDBJ databases">
        <title>Sequencing the genomes of 1000 actinobacteria strains.</title>
        <authorList>
            <person name="Klenk H.-P."/>
        </authorList>
    </citation>
    <scope>NUCLEOTIDE SEQUENCE [LARGE SCALE GENOMIC DNA]</scope>
    <source>
        <strain evidence="5 6">DSM 44230</strain>
    </source>
</reference>
<keyword evidence="6" id="KW-1185">Reference proteome</keyword>
<protein>
    <recommendedName>
        <fullName evidence="1">thymidylate synthase</fullName>
        <ecNumber evidence="1">2.1.1.45</ecNumber>
    </recommendedName>
</protein>
<dbReference type="SUPFAM" id="SSF55831">
    <property type="entry name" value="Thymidylate synthase/dCMP hydroxymethylase"/>
    <property type="match status" value="1"/>
</dbReference>
<dbReference type="PANTHER" id="PTHR11548">
    <property type="entry name" value="THYMIDYLATE SYNTHASE 1"/>
    <property type="match status" value="1"/>
</dbReference>
<dbReference type="EC" id="2.1.1.45" evidence="1"/>
<sequence length="318" mass="36299">MKSLIDEPAYRNAPRGFASREQLGLRYRLREASQRIPFVPARRLNLVFNFAEALWYLSGRDDLDFIGYYAPSIRKYSADGTRLTGTAYGRALFGGNGRPVQWPTLVRQLREDPDSKRCVLQIFDADELAIAGNPDVSCTLGLQFMLREGALHGVGFMRANDAYRGMTSDVFSFTLIQEMFARELGAELGSYTHLVGSVHLYDPDYQRAREVLADPAVHETVLPRFPEMPVGDNWPWVRQVLEYEEALRQNRIRLEPDTEVLGLPEYWAQVLLMFEVYRRVRRQEQVDGELMAALSPLYRALVEQKWPQTVSSGTPVGS</sequence>
<proteinExistence type="predicted"/>
<feature type="domain" description="Thymidylate synthase/dCMP hydroxymethylase" evidence="4">
    <location>
        <begin position="19"/>
        <end position="213"/>
    </location>
</feature>
<dbReference type="PANTHER" id="PTHR11548:SF9">
    <property type="entry name" value="THYMIDYLATE SYNTHASE"/>
    <property type="match status" value="1"/>
</dbReference>
<dbReference type="EMBL" id="JACHMH010000001">
    <property type="protein sequence ID" value="MBB4679802.1"/>
    <property type="molecule type" value="Genomic_DNA"/>
</dbReference>
<dbReference type="InterPro" id="IPR023451">
    <property type="entry name" value="Thymidate_synth/dCMP_Mease_dom"/>
</dbReference>
<dbReference type="InterPro" id="IPR036926">
    <property type="entry name" value="Thymidate_synth/dCMP_Mease_sf"/>
</dbReference>
<dbReference type="GO" id="GO:0006231">
    <property type="term" value="P:dTMP biosynthetic process"/>
    <property type="evidence" value="ECO:0007669"/>
    <property type="project" value="InterPro"/>
</dbReference>
<dbReference type="GO" id="GO:0004799">
    <property type="term" value="F:thymidylate synthase activity"/>
    <property type="evidence" value="ECO:0007669"/>
    <property type="project" value="UniProtKB-EC"/>
</dbReference>
<evidence type="ECO:0000313" key="5">
    <source>
        <dbReference type="EMBL" id="MBB4679802.1"/>
    </source>
</evidence>
<dbReference type="Pfam" id="PF00303">
    <property type="entry name" value="Thymidylat_synt"/>
    <property type="match status" value="1"/>
</dbReference>
<organism evidence="5 6">
    <name type="scientific">Crossiella cryophila</name>
    <dbReference type="NCBI Taxonomy" id="43355"/>
    <lineage>
        <taxon>Bacteria</taxon>
        <taxon>Bacillati</taxon>
        <taxon>Actinomycetota</taxon>
        <taxon>Actinomycetes</taxon>
        <taxon>Pseudonocardiales</taxon>
        <taxon>Pseudonocardiaceae</taxon>
        <taxon>Crossiella</taxon>
    </lineage>
</organism>
<evidence type="ECO:0000313" key="6">
    <source>
        <dbReference type="Proteomes" id="UP000533598"/>
    </source>
</evidence>
<dbReference type="GO" id="GO:0005829">
    <property type="term" value="C:cytosol"/>
    <property type="evidence" value="ECO:0007669"/>
    <property type="project" value="TreeGrafter"/>
</dbReference>
<comment type="caution">
    <text evidence="5">The sequence shown here is derived from an EMBL/GenBank/DDBJ whole genome shotgun (WGS) entry which is preliminary data.</text>
</comment>
<name>A0A7W7CF19_9PSEU</name>
<dbReference type="InterPro" id="IPR045097">
    <property type="entry name" value="Thymidate_synth/dCMP_Mease"/>
</dbReference>
<accession>A0A7W7CF19</accession>
<gene>
    <name evidence="5" type="ORF">HNR67_005920</name>
</gene>
<dbReference type="GO" id="GO:0032259">
    <property type="term" value="P:methylation"/>
    <property type="evidence" value="ECO:0007669"/>
    <property type="project" value="UniProtKB-KW"/>
</dbReference>
<evidence type="ECO:0000259" key="4">
    <source>
        <dbReference type="Pfam" id="PF00303"/>
    </source>
</evidence>
<keyword evidence="2 5" id="KW-0489">Methyltransferase</keyword>
<evidence type="ECO:0000256" key="1">
    <source>
        <dbReference type="ARBA" id="ARBA00011947"/>
    </source>
</evidence>
<dbReference type="Gene3D" id="3.30.572.10">
    <property type="entry name" value="Thymidylate synthase/dCMP hydroxymethylase domain"/>
    <property type="match status" value="1"/>
</dbReference>
<keyword evidence="3 5" id="KW-0808">Transferase</keyword>
<dbReference type="PRINTS" id="PR00108">
    <property type="entry name" value="THYMDSNTHASE"/>
</dbReference>
<evidence type="ECO:0000256" key="2">
    <source>
        <dbReference type="ARBA" id="ARBA00022603"/>
    </source>
</evidence>
<dbReference type="Proteomes" id="UP000533598">
    <property type="component" value="Unassembled WGS sequence"/>
</dbReference>
<evidence type="ECO:0000256" key="3">
    <source>
        <dbReference type="ARBA" id="ARBA00022679"/>
    </source>
</evidence>
<dbReference type="CDD" id="cd00351">
    <property type="entry name" value="TS_Pyrimidine_HMase"/>
    <property type="match status" value="1"/>
</dbReference>
<dbReference type="InterPro" id="IPR000398">
    <property type="entry name" value="Thymidylate_synthase"/>
</dbReference>